<feature type="transmembrane region" description="Helical" evidence="11">
    <location>
        <begin position="343"/>
        <end position="363"/>
    </location>
</feature>
<sequence>MASDPLLHIKDSYYFDVPRKLWRADYDSPTQLADQVGNWVIRNDADYQDWEADRIIEELSAVVPNPKALHDAKHAWHDWQHAQPKERHGRPFDQYVEDSVAEFKAKAEKWAKTQADKPQDAAAAYLADHPDAQLSWMLSVTDSESLSKDWAEIRHSMDDRQTLDEYLASDQGNWSAPKLTEYNQHLSGKVFVPQPFGTLRNAYEKQSGFAISRYMIIEVIVAVLILVVFKWLAGKIQNGDAPKGKVWNLLESFLAFIKTDIVEKGIDPHDSPKFMPLFWTMFMFILGCNLMGMLPWVGSPTAALAVTAVLALFVFLVGSTLGIRHFGLVGYLKNLCPELGLPIYLAIFIIPMVWVIEFASLFIKHAILAIRLLANMVAGHMVLLGVMGLAFGAHAATMHAGSWTALSIVAILGTTLLSFMELFVAFLQAYVFTLLAAFFVGSATHHH</sequence>
<feature type="transmembrane region" description="Helical" evidence="11">
    <location>
        <begin position="277"/>
        <end position="297"/>
    </location>
</feature>
<evidence type="ECO:0000256" key="8">
    <source>
        <dbReference type="ARBA" id="ARBA00023065"/>
    </source>
</evidence>
<evidence type="ECO:0000256" key="4">
    <source>
        <dbReference type="ARBA" id="ARBA00022547"/>
    </source>
</evidence>
<name>A0A518GE91_9BACT</name>
<keyword evidence="4 11" id="KW-0138">CF(0)</keyword>
<keyword evidence="6 11" id="KW-0375">Hydrogen ion transport</keyword>
<feature type="transmembrane region" description="Helical" evidence="11">
    <location>
        <begin position="372"/>
        <end position="394"/>
    </location>
</feature>
<keyword evidence="14" id="KW-1185">Reference proteome</keyword>
<dbReference type="GO" id="GO:0046933">
    <property type="term" value="F:proton-transporting ATP synthase activity, rotational mechanism"/>
    <property type="evidence" value="ECO:0007669"/>
    <property type="project" value="UniProtKB-UniRule"/>
</dbReference>
<dbReference type="HAMAP" id="MF_01393">
    <property type="entry name" value="ATP_synth_a_bact"/>
    <property type="match status" value="1"/>
</dbReference>
<feature type="transmembrane region" description="Helical" evidence="11">
    <location>
        <begin position="214"/>
        <end position="233"/>
    </location>
</feature>
<dbReference type="GO" id="GO:0045259">
    <property type="term" value="C:proton-transporting ATP synthase complex"/>
    <property type="evidence" value="ECO:0007669"/>
    <property type="project" value="UniProtKB-KW"/>
</dbReference>
<evidence type="ECO:0000256" key="3">
    <source>
        <dbReference type="ARBA" id="ARBA00022448"/>
    </source>
</evidence>
<evidence type="ECO:0000256" key="5">
    <source>
        <dbReference type="ARBA" id="ARBA00022692"/>
    </source>
</evidence>
<dbReference type="PANTHER" id="PTHR11410:SF0">
    <property type="entry name" value="ATP SYNTHASE SUBUNIT A"/>
    <property type="match status" value="1"/>
</dbReference>
<dbReference type="Proteomes" id="UP000318017">
    <property type="component" value="Chromosome"/>
</dbReference>
<feature type="transmembrane region" description="Helical" evidence="11">
    <location>
        <begin position="426"/>
        <end position="444"/>
    </location>
</feature>
<reference evidence="13 14" key="1">
    <citation type="submission" date="2019-02" db="EMBL/GenBank/DDBJ databases">
        <title>Deep-cultivation of Planctomycetes and their phenomic and genomic characterization uncovers novel biology.</title>
        <authorList>
            <person name="Wiegand S."/>
            <person name="Jogler M."/>
            <person name="Boedeker C."/>
            <person name="Pinto D."/>
            <person name="Vollmers J."/>
            <person name="Rivas-Marin E."/>
            <person name="Kohn T."/>
            <person name="Peeters S.H."/>
            <person name="Heuer A."/>
            <person name="Rast P."/>
            <person name="Oberbeckmann S."/>
            <person name="Bunk B."/>
            <person name="Jeske O."/>
            <person name="Meyerdierks A."/>
            <person name="Storesund J.E."/>
            <person name="Kallscheuer N."/>
            <person name="Luecker S."/>
            <person name="Lage O.M."/>
            <person name="Pohl T."/>
            <person name="Merkel B.J."/>
            <person name="Hornburger P."/>
            <person name="Mueller R.-W."/>
            <person name="Bruemmer F."/>
            <person name="Labrenz M."/>
            <person name="Spormann A.M."/>
            <person name="Op den Camp H."/>
            <person name="Overmann J."/>
            <person name="Amann R."/>
            <person name="Jetten M.S.M."/>
            <person name="Mascher T."/>
            <person name="Medema M.H."/>
            <person name="Devos D.P."/>
            <person name="Kaster A.-K."/>
            <person name="Ovreas L."/>
            <person name="Rohde M."/>
            <person name="Galperin M.Y."/>
            <person name="Jogler C."/>
        </authorList>
    </citation>
    <scope>NUCLEOTIDE SEQUENCE [LARGE SCALE GENOMIC DNA]</scope>
    <source>
        <strain evidence="13 14">Q31a</strain>
    </source>
</reference>
<evidence type="ECO:0000256" key="9">
    <source>
        <dbReference type="ARBA" id="ARBA00023136"/>
    </source>
</evidence>
<dbReference type="EMBL" id="CP036298">
    <property type="protein sequence ID" value="QDV26880.1"/>
    <property type="molecule type" value="Genomic_DNA"/>
</dbReference>
<dbReference type="Pfam" id="PF00119">
    <property type="entry name" value="ATP-synt_A"/>
    <property type="match status" value="1"/>
</dbReference>
<keyword evidence="9 11" id="KW-0472">Membrane</keyword>
<dbReference type="GO" id="GO:0005886">
    <property type="term" value="C:plasma membrane"/>
    <property type="evidence" value="ECO:0007669"/>
    <property type="project" value="UniProtKB-SubCell"/>
</dbReference>
<evidence type="ECO:0000313" key="14">
    <source>
        <dbReference type="Proteomes" id="UP000318017"/>
    </source>
</evidence>
<keyword evidence="8 11" id="KW-0406">Ion transport</keyword>
<dbReference type="PANTHER" id="PTHR11410">
    <property type="entry name" value="ATP SYNTHASE SUBUNIT A"/>
    <property type="match status" value="1"/>
</dbReference>
<evidence type="ECO:0000256" key="11">
    <source>
        <dbReference type="HAMAP-Rule" id="MF_01393"/>
    </source>
</evidence>
<proteinExistence type="inferred from homology"/>
<dbReference type="InterPro" id="IPR000568">
    <property type="entry name" value="ATP_synth_F0_asu"/>
</dbReference>
<comment type="function">
    <text evidence="11 12">Key component of the proton channel; it plays a direct role in the translocation of protons across the membrane.</text>
</comment>
<comment type="subcellular location">
    <subcellularLocation>
        <location evidence="11 12">Cell membrane</location>
        <topology evidence="11 12">Multi-pass membrane protein</topology>
    </subcellularLocation>
    <subcellularLocation>
        <location evidence="1">Membrane</location>
        <topology evidence="1">Multi-pass membrane protein</topology>
    </subcellularLocation>
</comment>
<keyword evidence="3 11" id="KW-0813">Transport</keyword>
<evidence type="ECO:0000256" key="6">
    <source>
        <dbReference type="ARBA" id="ARBA00022781"/>
    </source>
</evidence>
<dbReference type="InterPro" id="IPR045083">
    <property type="entry name" value="ATP_synth_F0_asu_bact/mt"/>
</dbReference>
<comment type="similarity">
    <text evidence="2 11 12">Belongs to the ATPase A chain family.</text>
</comment>
<keyword evidence="11" id="KW-1003">Cell membrane</keyword>
<dbReference type="CDD" id="cd00310">
    <property type="entry name" value="ATP-synt_Fo_a_6"/>
    <property type="match status" value="1"/>
</dbReference>
<feature type="transmembrane region" description="Helical" evidence="11">
    <location>
        <begin position="304"/>
        <end position="323"/>
    </location>
</feature>
<dbReference type="KEGG" id="ahel:Q31a_52590"/>
<dbReference type="RefSeq" id="WP_145083407.1">
    <property type="nucleotide sequence ID" value="NZ_CP036298.1"/>
</dbReference>
<organism evidence="13 14">
    <name type="scientific">Aureliella helgolandensis</name>
    <dbReference type="NCBI Taxonomy" id="2527968"/>
    <lineage>
        <taxon>Bacteria</taxon>
        <taxon>Pseudomonadati</taxon>
        <taxon>Planctomycetota</taxon>
        <taxon>Planctomycetia</taxon>
        <taxon>Pirellulales</taxon>
        <taxon>Pirellulaceae</taxon>
        <taxon>Aureliella</taxon>
    </lineage>
</organism>
<dbReference type="InterPro" id="IPR035908">
    <property type="entry name" value="F0_ATP_A_sf"/>
</dbReference>
<feature type="transmembrane region" description="Helical" evidence="11">
    <location>
        <begin position="400"/>
        <end position="419"/>
    </location>
</feature>
<gene>
    <name evidence="13" type="primary">atpB_2</name>
    <name evidence="11" type="synonym">atpB</name>
    <name evidence="13" type="ORF">Q31a_52590</name>
</gene>
<evidence type="ECO:0000256" key="2">
    <source>
        <dbReference type="ARBA" id="ARBA00006810"/>
    </source>
</evidence>
<dbReference type="PRINTS" id="PR00123">
    <property type="entry name" value="ATPASEA"/>
</dbReference>
<accession>A0A518GE91</accession>
<dbReference type="SUPFAM" id="SSF81336">
    <property type="entry name" value="F1F0 ATP synthase subunit A"/>
    <property type="match status" value="1"/>
</dbReference>
<evidence type="ECO:0000256" key="10">
    <source>
        <dbReference type="ARBA" id="ARBA00023310"/>
    </source>
</evidence>
<keyword evidence="5 11" id="KW-0812">Transmembrane</keyword>
<dbReference type="NCBIfam" id="TIGR01131">
    <property type="entry name" value="ATP_synt_6_or_A"/>
    <property type="match status" value="1"/>
</dbReference>
<protein>
    <recommendedName>
        <fullName evidence="11 12">ATP synthase subunit a</fullName>
    </recommendedName>
    <alternativeName>
        <fullName evidence="11">ATP synthase F0 sector subunit a</fullName>
    </alternativeName>
    <alternativeName>
        <fullName evidence="11">F-ATPase subunit 6</fullName>
    </alternativeName>
</protein>
<keyword evidence="7 11" id="KW-1133">Transmembrane helix</keyword>
<dbReference type="Gene3D" id="1.20.120.220">
    <property type="entry name" value="ATP synthase, F0 complex, subunit A"/>
    <property type="match status" value="1"/>
</dbReference>
<evidence type="ECO:0000256" key="12">
    <source>
        <dbReference type="RuleBase" id="RU000483"/>
    </source>
</evidence>
<dbReference type="AlphaFoldDB" id="A0A518GE91"/>
<evidence type="ECO:0000256" key="7">
    <source>
        <dbReference type="ARBA" id="ARBA00022989"/>
    </source>
</evidence>
<keyword evidence="10 11" id="KW-0066">ATP synthesis</keyword>
<evidence type="ECO:0000313" key="13">
    <source>
        <dbReference type="EMBL" id="QDV26880.1"/>
    </source>
</evidence>
<dbReference type="OrthoDB" id="9809130at2"/>
<evidence type="ECO:0000256" key="1">
    <source>
        <dbReference type="ARBA" id="ARBA00004141"/>
    </source>
</evidence>